<dbReference type="PANTHER" id="PTHR43390:SF1">
    <property type="entry name" value="CHLOROPLAST PROCESSING PEPTIDASE"/>
    <property type="match status" value="1"/>
</dbReference>
<feature type="active site" evidence="7">
    <location>
        <position position="36"/>
    </location>
</feature>
<dbReference type="EMBL" id="DYYI01000102">
    <property type="protein sequence ID" value="HJE20540.1"/>
    <property type="molecule type" value="Genomic_DNA"/>
</dbReference>
<dbReference type="InterPro" id="IPR019533">
    <property type="entry name" value="Peptidase_S26"/>
</dbReference>
<comment type="function">
    <text evidence="2">Essential for cell viability.</text>
</comment>
<dbReference type="GO" id="GO:0009003">
    <property type="term" value="F:signal peptidase activity"/>
    <property type="evidence" value="ECO:0007669"/>
    <property type="project" value="UniProtKB-EC"/>
</dbReference>
<keyword evidence="8" id="KW-1133">Transmembrane helix</keyword>
<reference evidence="11" key="2">
    <citation type="journal article" date="2021" name="PeerJ">
        <title>Extensive microbial diversity within the chicken gut microbiome revealed by metagenomics and culture.</title>
        <authorList>
            <person name="Gilroy R."/>
            <person name="Ravi A."/>
            <person name="Getino M."/>
            <person name="Pursley I."/>
            <person name="Horton D.L."/>
            <person name="Alikhan N.F."/>
            <person name="Baker D."/>
            <person name="Gharbi K."/>
            <person name="Hall N."/>
            <person name="Watson M."/>
            <person name="Adriaenssens E.M."/>
            <person name="Foster-Nyarko E."/>
            <person name="Jarju S."/>
            <person name="Secka A."/>
            <person name="Antonio M."/>
            <person name="Oren A."/>
            <person name="Chaudhuri R.R."/>
            <person name="La Ragione R."/>
            <person name="Hildebrand F."/>
            <person name="Pallen M.J."/>
        </authorList>
    </citation>
    <scope>NUCLEOTIDE SEQUENCE</scope>
    <source>
        <strain evidence="11">6019</strain>
    </source>
</reference>
<evidence type="ECO:0000259" key="10">
    <source>
        <dbReference type="Pfam" id="PF10502"/>
    </source>
</evidence>
<organism evidence="12 13">
    <name type="scientific">Aliicoccus persicus</name>
    <dbReference type="NCBI Taxonomy" id="930138"/>
    <lineage>
        <taxon>Bacteria</taxon>
        <taxon>Bacillati</taxon>
        <taxon>Bacillota</taxon>
        <taxon>Bacilli</taxon>
        <taxon>Bacillales</taxon>
        <taxon>Staphylococcaceae</taxon>
        <taxon>Aliicoccus</taxon>
    </lineage>
</organism>
<evidence type="ECO:0000256" key="9">
    <source>
        <dbReference type="RuleBase" id="RU362042"/>
    </source>
</evidence>
<evidence type="ECO:0000256" key="7">
    <source>
        <dbReference type="PIRSR" id="PIRSR600223-1"/>
    </source>
</evidence>
<dbReference type="PROSITE" id="PS00501">
    <property type="entry name" value="SPASE_I_1"/>
    <property type="match status" value="1"/>
</dbReference>
<evidence type="ECO:0000256" key="4">
    <source>
        <dbReference type="ARBA" id="ARBA00009370"/>
    </source>
</evidence>
<dbReference type="PROSITE" id="PS00760">
    <property type="entry name" value="SPASE_I_2"/>
    <property type="match status" value="1"/>
</dbReference>
<name>A0A662Z4J5_9STAP</name>
<dbReference type="EMBL" id="FOIT01000003">
    <property type="protein sequence ID" value="SEW02218.1"/>
    <property type="molecule type" value="Genomic_DNA"/>
</dbReference>
<evidence type="ECO:0000313" key="11">
    <source>
        <dbReference type="EMBL" id="HJE20540.1"/>
    </source>
</evidence>
<evidence type="ECO:0000256" key="3">
    <source>
        <dbReference type="ARBA" id="ARBA00004401"/>
    </source>
</evidence>
<protein>
    <recommendedName>
        <fullName evidence="8">Signal peptidase I</fullName>
        <ecNumber evidence="8">3.4.21.89</ecNumber>
    </recommendedName>
</protein>
<dbReference type="GO" id="GO:0006465">
    <property type="term" value="P:signal peptide processing"/>
    <property type="evidence" value="ECO:0007669"/>
    <property type="project" value="InterPro"/>
</dbReference>
<dbReference type="GO" id="GO:0005886">
    <property type="term" value="C:plasma membrane"/>
    <property type="evidence" value="ECO:0007669"/>
    <property type="project" value="UniProtKB-SubCell"/>
</dbReference>
<proteinExistence type="inferred from homology"/>
<dbReference type="NCBIfam" id="TIGR02227">
    <property type="entry name" value="sigpep_I_bact"/>
    <property type="match status" value="1"/>
</dbReference>
<dbReference type="Proteomes" id="UP000243605">
    <property type="component" value="Unassembled WGS sequence"/>
</dbReference>
<comment type="catalytic activity">
    <reaction evidence="1 8">
        <text>Cleavage of hydrophobic, N-terminal signal or leader sequences from secreted and periplasmic proteins.</text>
        <dbReference type="EC" id="3.4.21.89"/>
    </reaction>
</comment>
<feature type="transmembrane region" description="Helical" evidence="8">
    <location>
        <begin position="6"/>
        <end position="27"/>
    </location>
</feature>
<gene>
    <name evidence="11" type="primary">lepB</name>
    <name evidence="11" type="ORF">K8V35_09325</name>
    <name evidence="12" type="ORF">SAMN05192557_1284</name>
</gene>
<dbReference type="InterPro" id="IPR019757">
    <property type="entry name" value="Pept_S26A_signal_pept_1_Lys-AS"/>
</dbReference>
<evidence type="ECO:0000256" key="6">
    <source>
        <dbReference type="ARBA" id="ARBA00022801"/>
    </source>
</evidence>
<feature type="active site" evidence="7">
    <location>
        <position position="77"/>
    </location>
</feature>
<evidence type="ECO:0000313" key="12">
    <source>
        <dbReference type="EMBL" id="SEW02218.1"/>
    </source>
</evidence>
<dbReference type="CDD" id="cd06530">
    <property type="entry name" value="S26_SPase_I"/>
    <property type="match status" value="1"/>
</dbReference>
<dbReference type="InterPro" id="IPR019756">
    <property type="entry name" value="Pept_S26A_signal_pept_1_Ser-AS"/>
</dbReference>
<keyword evidence="8" id="KW-0472">Membrane</keyword>
<evidence type="ECO:0000256" key="5">
    <source>
        <dbReference type="ARBA" id="ARBA00022670"/>
    </source>
</evidence>
<dbReference type="GO" id="GO:0004252">
    <property type="term" value="F:serine-type endopeptidase activity"/>
    <property type="evidence" value="ECO:0007669"/>
    <property type="project" value="InterPro"/>
</dbReference>
<evidence type="ECO:0000256" key="2">
    <source>
        <dbReference type="ARBA" id="ARBA00002312"/>
    </source>
</evidence>
<keyword evidence="13" id="KW-1185">Reference proteome</keyword>
<dbReference type="Gene3D" id="2.10.109.10">
    <property type="entry name" value="Umud Fragment, subunit A"/>
    <property type="match status" value="1"/>
</dbReference>
<evidence type="ECO:0000256" key="1">
    <source>
        <dbReference type="ARBA" id="ARBA00000677"/>
    </source>
</evidence>
<dbReference type="Proteomes" id="UP000763505">
    <property type="component" value="Unassembled WGS sequence"/>
</dbReference>
<comment type="similarity">
    <text evidence="4 9">Belongs to the peptidase S26 family.</text>
</comment>
<dbReference type="InterPro" id="IPR019758">
    <property type="entry name" value="Pept_S26A_signal_pept_1_CS"/>
</dbReference>
<dbReference type="RefSeq" id="WP_091474967.1">
    <property type="nucleotide sequence ID" value="NZ_FOIT01000003.1"/>
</dbReference>
<keyword evidence="5 8" id="KW-0645">Protease</keyword>
<dbReference type="Pfam" id="PF10502">
    <property type="entry name" value="Peptidase_S26"/>
    <property type="match status" value="1"/>
</dbReference>
<keyword evidence="6 8" id="KW-0378">Hydrolase</keyword>
<evidence type="ECO:0000256" key="8">
    <source>
        <dbReference type="RuleBase" id="RU003993"/>
    </source>
</evidence>
<sequence length="177" mass="20475">MKKELIEWGITILIAAVIVIVVRTFLFDSFKVDGHSMDPTFKDGDRVIVNKIQDRFTDYENGDLIVFRSEEGPPYVKRIIGIPGDTVMMEDKLVYVNGEPINETYVYYTNDSYMDDFTLEDLGVDGEEIPEDEYLVLGDNRPLSRDSRDFGLIERESIIGEVQLRFWPLNQMTVNFN</sequence>
<dbReference type="AlphaFoldDB" id="A0A662Z4J5"/>
<feature type="domain" description="Peptidase S26" evidence="10">
    <location>
        <begin position="5"/>
        <end position="167"/>
    </location>
</feature>
<dbReference type="InterPro" id="IPR000223">
    <property type="entry name" value="Pept_S26A_signal_pept_1"/>
</dbReference>
<dbReference type="PRINTS" id="PR00727">
    <property type="entry name" value="LEADERPTASE"/>
</dbReference>
<keyword evidence="8" id="KW-0812">Transmembrane</keyword>
<comment type="subcellular location">
    <subcellularLocation>
        <location evidence="3">Cell membrane</location>
        <topology evidence="3">Single-pass type II membrane protein</topology>
    </subcellularLocation>
    <subcellularLocation>
        <location evidence="9">Membrane</location>
        <topology evidence="9">Single-pass type II membrane protein</topology>
    </subcellularLocation>
</comment>
<reference evidence="12 13" key="1">
    <citation type="submission" date="2016-10" db="EMBL/GenBank/DDBJ databases">
        <authorList>
            <person name="Varghese N."/>
            <person name="Submissions S."/>
        </authorList>
    </citation>
    <scope>NUCLEOTIDE SEQUENCE [LARGE SCALE GENOMIC DNA]</scope>
    <source>
        <strain evidence="12 13">IBRC-M10081</strain>
    </source>
</reference>
<reference evidence="11" key="3">
    <citation type="submission" date="2021-09" db="EMBL/GenBank/DDBJ databases">
        <authorList>
            <person name="Gilroy R."/>
        </authorList>
    </citation>
    <scope>NUCLEOTIDE SEQUENCE</scope>
    <source>
        <strain evidence="11">6019</strain>
    </source>
</reference>
<dbReference type="InterPro" id="IPR036286">
    <property type="entry name" value="LexA/Signal_pep-like_sf"/>
</dbReference>
<dbReference type="PROSITE" id="PS00761">
    <property type="entry name" value="SPASE_I_3"/>
    <property type="match status" value="1"/>
</dbReference>
<accession>A0A662Z4J5</accession>
<dbReference type="EC" id="3.4.21.89" evidence="8"/>
<dbReference type="OrthoDB" id="9802919at2"/>
<dbReference type="SUPFAM" id="SSF51306">
    <property type="entry name" value="LexA/Signal peptidase"/>
    <property type="match status" value="1"/>
</dbReference>
<dbReference type="PANTHER" id="PTHR43390">
    <property type="entry name" value="SIGNAL PEPTIDASE I"/>
    <property type="match status" value="1"/>
</dbReference>
<evidence type="ECO:0000313" key="13">
    <source>
        <dbReference type="Proteomes" id="UP000243605"/>
    </source>
</evidence>